<keyword evidence="1" id="KW-0472">Membrane</keyword>
<feature type="transmembrane region" description="Helical" evidence="1">
    <location>
        <begin position="41"/>
        <end position="62"/>
    </location>
</feature>
<protein>
    <submittedName>
        <fullName evidence="2">Uncharacterized protein</fullName>
    </submittedName>
</protein>
<evidence type="ECO:0000256" key="1">
    <source>
        <dbReference type="SAM" id="Phobius"/>
    </source>
</evidence>
<keyword evidence="1" id="KW-0812">Transmembrane</keyword>
<dbReference type="EMBL" id="RCDB01000003">
    <property type="protein sequence ID" value="RLK47709.1"/>
    <property type="molecule type" value="Genomic_DNA"/>
</dbReference>
<accession>A0A498BXP8</accession>
<keyword evidence="3" id="KW-1185">Reference proteome</keyword>
<feature type="transmembrane region" description="Helical" evidence="1">
    <location>
        <begin position="74"/>
        <end position="92"/>
    </location>
</feature>
<proteinExistence type="predicted"/>
<evidence type="ECO:0000313" key="2">
    <source>
        <dbReference type="EMBL" id="RLK47709.1"/>
    </source>
</evidence>
<gene>
    <name evidence="2" type="ORF">C7474_2306</name>
</gene>
<dbReference type="RefSeq" id="WP_121060091.1">
    <property type="nucleotide sequence ID" value="NZ_RCDB01000003.1"/>
</dbReference>
<keyword evidence="1" id="KW-1133">Transmembrane helix</keyword>
<sequence>MTTAPAARFAALLLALEALGLLVLAGWELVALLGGDTVDPMSSIALLVLTVVGAAVVVAFAIGVARGMSWGRSGGIVTQLLLLAVALGALTGPEGDPARAALIAAPGILTGVLLVLAVRAAAPPRDDASRGQ</sequence>
<name>A0A498BXP8_9MICO</name>
<comment type="caution">
    <text evidence="2">The sequence shown here is derived from an EMBL/GenBank/DDBJ whole genome shotgun (WGS) entry which is preliminary data.</text>
</comment>
<dbReference type="Proteomes" id="UP000273158">
    <property type="component" value="Unassembled WGS sequence"/>
</dbReference>
<dbReference type="AlphaFoldDB" id="A0A498BXP8"/>
<reference evidence="2 3" key="1">
    <citation type="journal article" date="2015" name="Stand. Genomic Sci.">
        <title>Genomic Encyclopedia of Bacterial and Archaeal Type Strains, Phase III: the genomes of soil and plant-associated and newly described type strains.</title>
        <authorList>
            <person name="Whitman W.B."/>
            <person name="Woyke T."/>
            <person name="Klenk H.P."/>
            <person name="Zhou Y."/>
            <person name="Lilburn T.G."/>
            <person name="Beck B.J."/>
            <person name="De Vos P."/>
            <person name="Vandamme P."/>
            <person name="Eisen J.A."/>
            <person name="Garrity G."/>
            <person name="Hugenholtz P."/>
            <person name="Kyrpides N.C."/>
        </authorList>
    </citation>
    <scope>NUCLEOTIDE SEQUENCE [LARGE SCALE GENOMIC DNA]</scope>
    <source>
        <strain evidence="2 3">S2T63</strain>
    </source>
</reference>
<organism evidence="2 3">
    <name type="scientific">Microbacterium telephonicum</name>
    <dbReference type="NCBI Taxonomy" id="1714841"/>
    <lineage>
        <taxon>Bacteria</taxon>
        <taxon>Bacillati</taxon>
        <taxon>Actinomycetota</taxon>
        <taxon>Actinomycetes</taxon>
        <taxon>Micrococcales</taxon>
        <taxon>Microbacteriaceae</taxon>
        <taxon>Microbacterium</taxon>
    </lineage>
</organism>
<feature type="transmembrane region" description="Helical" evidence="1">
    <location>
        <begin position="98"/>
        <end position="122"/>
    </location>
</feature>
<evidence type="ECO:0000313" key="3">
    <source>
        <dbReference type="Proteomes" id="UP000273158"/>
    </source>
</evidence>